<evidence type="ECO:0000256" key="8">
    <source>
        <dbReference type="PIRNR" id="PIRNR003107"/>
    </source>
</evidence>
<keyword evidence="6 8" id="KW-0592">Phosphate transport</keyword>
<sequence>MNTQPHEHIVKSYDEEQRRLVTEIVRMGETAVAQLEAALDVIERRDDRAAQRIIANDEAIDALEQQISHDVMHLALRGPMARDLREILAGLRIPADLERIGDYAANVAKRSIALNVSPPMPQITGLRALGKLATQQVRDVLVAYQNNDDARAVQVRDRDAELDALYTALFRELLTYMMEDPRNITPCTHLLFMAKNLERIGDHATNIAENVWFLIHGDQPLPARDKRDDTSTTGVI</sequence>
<evidence type="ECO:0000256" key="3">
    <source>
        <dbReference type="ARBA" id="ARBA00011738"/>
    </source>
</evidence>
<dbReference type="InterPro" id="IPR028366">
    <property type="entry name" value="PhoU"/>
</dbReference>
<dbReference type="InterPro" id="IPR038078">
    <property type="entry name" value="PhoU-like_sf"/>
</dbReference>
<keyword evidence="5 8" id="KW-0963">Cytoplasm</keyword>
<evidence type="ECO:0000256" key="7">
    <source>
        <dbReference type="ARBA" id="ARBA00056181"/>
    </source>
</evidence>
<evidence type="ECO:0000313" key="10">
    <source>
        <dbReference type="EMBL" id="SKC47006.1"/>
    </source>
</evidence>
<evidence type="ECO:0000256" key="6">
    <source>
        <dbReference type="ARBA" id="ARBA00022592"/>
    </source>
</evidence>
<evidence type="ECO:0000313" key="11">
    <source>
        <dbReference type="Proteomes" id="UP000190341"/>
    </source>
</evidence>
<dbReference type="PIRSF" id="PIRSF003107">
    <property type="entry name" value="PhoU"/>
    <property type="match status" value="1"/>
</dbReference>
<dbReference type="STRING" id="428993.SAMN06296058_0559"/>
<accession>A0A1T5J6M9</accession>
<keyword evidence="4 8" id="KW-0813">Transport</keyword>
<dbReference type="OrthoDB" id="9814256at2"/>
<comment type="function">
    <text evidence="7 8">Plays a role in the regulation of phosphate uptake.</text>
</comment>
<comment type="subunit">
    <text evidence="3 8">Homodimer.</text>
</comment>
<dbReference type="GO" id="GO:0006817">
    <property type="term" value="P:phosphate ion transport"/>
    <property type="evidence" value="ECO:0007669"/>
    <property type="project" value="UniProtKB-KW"/>
</dbReference>
<dbReference type="Gene3D" id="1.20.58.220">
    <property type="entry name" value="Phosphate transport system protein phou homolog 2, domain 2"/>
    <property type="match status" value="1"/>
</dbReference>
<evidence type="ECO:0000256" key="4">
    <source>
        <dbReference type="ARBA" id="ARBA00022448"/>
    </source>
</evidence>
<comment type="subcellular location">
    <subcellularLocation>
        <location evidence="1 8">Cytoplasm</location>
    </subcellularLocation>
</comment>
<keyword evidence="11" id="KW-1185">Reference proteome</keyword>
<comment type="similarity">
    <text evidence="2 8">Belongs to the PhoU family.</text>
</comment>
<organism evidence="10 11">
    <name type="scientific">Pseudoxanthomonas indica</name>
    <dbReference type="NCBI Taxonomy" id="428993"/>
    <lineage>
        <taxon>Bacteria</taxon>
        <taxon>Pseudomonadati</taxon>
        <taxon>Pseudomonadota</taxon>
        <taxon>Gammaproteobacteria</taxon>
        <taxon>Lysobacterales</taxon>
        <taxon>Lysobacteraceae</taxon>
        <taxon>Pseudoxanthomonas</taxon>
    </lineage>
</organism>
<dbReference type="RefSeq" id="WP_079722947.1">
    <property type="nucleotide sequence ID" value="NZ_BMCL01000003.1"/>
</dbReference>
<dbReference type="SUPFAM" id="SSF109755">
    <property type="entry name" value="PhoU-like"/>
    <property type="match status" value="1"/>
</dbReference>
<evidence type="ECO:0000256" key="5">
    <source>
        <dbReference type="ARBA" id="ARBA00022490"/>
    </source>
</evidence>
<dbReference type="EMBL" id="FUZV01000001">
    <property type="protein sequence ID" value="SKC47006.1"/>
    <property type="molecule type" value="Genomic_DNA"/>
</dbReference>
<name>A0A1T5J6M9_9GAMM</name>
<dbReference type="GO" id="GO:0005737">
    <property type="term" value="C:cytoplasm"/>
    <property type="evidence" value="ECO:0007669"/>
    <property type="project" value="UniProtKB-SubCell"/>
</dbReference>
<dbReference type="Proteomes" id="UP000190341">
    <property type="component" value="Unassembled WGS sequence"/>
</dbReference>
<dbReference type="InterPro" id="IPR026022">
    <property type="entry name" value="PhoU_dom"/>
</dbReference>
<dbReference type="GO" id="GO:0045936">
    <property type="term" value="P:negative regulation of phosphate metabolic process"/>
    <property type="evidence" value="ECO:0007669"/>
    <property type="project" value="InterPro"/>
</dbReference>
<gene>
    <name evidence="10" type="ORF">SAMN06296058_0559</name>
</gene>
<proteinExistence type="inferred from homology"/>
<feature type="domain" description="PhoU" evidence="9">
    <location>
        <begin position="127"/>
        <end position="211"/>
    </location>
</feature>
<dbReference type="FunFam" id="1.20.58.220:FF:000004">
    <property type="entry name" value="Phosphate-specific transport system accessory protein PhoU"/>
    <property type="match status" value="1"/>
</dbReference>
<dbReference type="Pfam" id="PF01895">
    <property type="entry name" value="PhoU"/>
    <property type="match status" value="2"/>
</dbReference>
<dbReference type="PANTHER" id="PTHR42930">
    <property type="entry name" value="PHOSPHATE-SPECIFIC TRANSPORT SYSTEM ACCESSORY PROTEIN PHOU"/>
    <property type="match status" value="1"/>
</dbReference>
<dbReference type="NCBIfam" id="TIGR02135">
    <property type="entry name" value="phoU_full"/>
    <property type="match status" value="1"/>
</dbReference>
<evidence type="ECO:0000259" key="9">
    <source>
        <dbReference type="Pfam" id="PF01895"/>
    </source>
</evidence>
<feature type="domain" description="PhoU" evidence="9">
    <location>
        <begin position="24"/>
        <end position="110"/>
    </location>
</feature>
<dbReference type="AlphaFoldDB" id="A0A1T5J6M9"/>
<dbReference type="GO" id="GO:0030643">
    <property type="term" value="P:intracellular phosphate ion homeostasis"/>
    <property type="evidence" value="ECO:0007669"/>
    <property type="project" value="InterPro"/>
</dbReference>
<evidence type="ECO:0000256" key="1">
    <source>
        <dbReference type="ARBA" id="ARBA00004496"/>
    </source>
</evidence>
<evidence type="ECO:0000256" key="2">
    <source>
        <dbReference type="ARBA" id="ARBA00008107"/>
    </source>
</evidence>
<dbReference type="PANTHER" id="PTHR42930:SF3">
    <property type="entry name" value="PHOSPHATE-SPECIFIC TRANSPORT SYSTEM ACCESSORY PROTEIN PHOU"/>
    <property type="match status" value="1"/>
</dbReference>
<protein>
    <recommendedName>
        <fullName evidence="8">Phosphate-specific transport system accessory protein PhoU</fullName>
    </recommendedName>
</protein>
<reference evidence="10 11" key="1">
    <citation type="submission" date="2017-02" db="EMBL/GenBank/DDBJ databases">
        <authorList>
            <person name="Peterson S.W."/>
        </authorList>
    </citation>
    <scope>NUCLEOTIDE SEQUENCE [LARGE SCALE GENOMIC DNA]</scope>
    <source>
        <strain evidence="10 11">P15</strain>
    </source>
</reference>